<accession>T1GC79</accession>
<proteinExistence type="predicted"/>
<reference evidence="1" key="2">
    <citation type="submission" date="2015-06" db="UniProtKB">
        <authorList>
            <consortium name="EnsemblMetazoa"/>
        </authorList>
    </citation>
    <scope>IDENTIFICATION</scope>
</reference>
<reference evidence="2" key="1">
    <citation type="submission" date="2013-02" db="EMBL/GenBank/DDBJ databases">
        <authorList>
            <person name="Hughes D."/>
        </authorList>
    </citation>
    <scope>NUCLEOTIDE SEQUENCE</scope>
    <source>
        <strain>Durham</strain>
        <strain evidence="2">NC isolate 2 -- Noor lab</strain>
    </source>
</reference>
<evidence type="ECO:0000313" key="1">
    <source>
        <dbReference type="EnsemblMetazoa" id="MESCA000881-PA"/>
    </source>
</evidence>
<dbReference type="AlphaFoldDB" id="T1GC79"/>
<name>T1GC79_MEGSC</name>
<evidence type="ECO:0000313" key="2">
    <source>
        <dbReference type="Proteomes" id="UP000015102"/>
    </source>
</evidence>
<organism evidence="1 2">
    <name type="scientific">Megaselia scalaris</name>
    <name type="common">Humpbacked fly</name>
    <name type="synonym">Phora scalaris</name>
    <dbReference type="NCBI Taxonomy" id="36166"/>
    <lineage>
        <taxon>Eukaryota</taxon>
        <taxon>Metazoa</taxon>
        <taxon>Ecdysozoa</taxon>
        <taxon>Arthropoda</taxon>
        <taxon>Hexapoda</taxon>
        <taxon>Insecta</taxon>
        <taxon>Pterygota</taxon>
        <taxon>Neoptera</taxon>
        <taxon>Endopterygota</taxon>
        <taxon>Diptera</taxon>
        <taxon>Brachycera</taxon>
        <taxon>Muscomorpha</taxon>
        <taxon>Platypezoidea</taxon>
        <taxon>Phoridae</taxon>
        <taxon>Megaseliini</taxon>
        <taxon>Megaselia</taxon>
    </lineage>
</organism>
<dbReference type="EMBL" id="CAQQ02075655">
    <property type="status" value="NOT_ANNOTATED_CDS"/>
    <property type="molecule type" value="Genomic_DNA"/>
</dbReference>
<dbReference type="EMBL" id="CAQQ02075656">
    <property type="status" value="NOT_ANNOTATED_CDS"/>
    <property type="molecule type" value="Genomic_DNA"/>
</dbReference>
<keyword evidence="2" id="KW-1185">Reference proteome</keyword>
<dbReference type="HOGENOM" id="CLU_2815362_0_0_1"/>
<dbReference type="Proteomes" id="UP000015102">
    <property type="component" value="Unassembled WGS sequence"/>
</dbReference>
<dbReference type="EnsemblMetazoa" id="MESCA000881-RA">
    <property type="protein sequence ID" value="MESCA000881-PA"/>
    <property type="gene ID" value="MESCA000881"/>
</dbReference>
<sequence length="67" mass="7831">MDSGIISLQSKKKYNLMQESNEHRHCEDTLLQLSPPQRHCNLLLTSLYKLHQKHCNLPFPPINSDVF</sequence>
<dbReference type="EMBL" id="CAQQ02075657">
    <property type="status" value="NOT_ANNOTATED_CDS"/>
    <property type="molecule type" value="Genomic_DNA"/>
</dbReference>
<protein>
    <submittedName>
        <fullName evidence="1">Uncharacterized protein</fullName>
    </submittedName>
</protein>